<dbReference type="SUPFAM" id="SSF56112">
    <property type="entry name" value="Protein kinase-like (PK-like)"/>
    <property type="match status" value="1"/>
</dbReference>
<accession>A0A3Q7FY00</accession>
<dbReference type="PANTHER" id="PTHR45974">
    <property type="entry name" value="RECEPTOR-LIKE PROTEIN 55"/>
    <property type="match status" value="1"/>
</dbReference>
<dbReference type="InParanoid" id="A0A3Q7FY00"/>
<dbReference type="SUPFAM" id="SSF52058">
    <property type="entry name" value="L domain-like"/>
    <property type="match status" value="1"/>
</dbReference>
<dbReference type="InterPro" id="IPR001245">
    <property type="entry name" value="Ser-Thr/Tyr_kinase_cat_dom"/>
</dbReference>
<evidence type="ECO:0000313" key="8">
    <source>
        <dbReference type="Proteomes" id="UP000004994"/>
    </source>
</evidence>
<organism evidence="7">
    <name type="scientific">Solanum lycopersicum</name>
    <name type="common">Tomato</name>
    <name type="synonym">Lycopersicon esculentum</name>
    <dbReference type="NCBI Taxonomy" id="4081"/>
    <lineage>
        <taxon>Eukaryota</taxon>
        <taxon>Viridiplantae</taxon>
        <taxon>Streptophyta</taxon>
        <taxon>Embryophyta</taxon>
        <taxon>Tracheophyta</taxon>
        <taxon>Spermatophyta</taxon>
        <taxon>Magnoliopsida</taxon>
        <taxon>eudicotyledons</taxon>
        <taxon>Gunneridae</taxon>
        <taxon>Pentapetalae</taxon>
        <taxon>asterids</taxon>
        <taxon>lamiids</taxon>
        <taxon>Solanales</taxon>
        <taxon>Solanaceae</taxon>
        <taxon>Solanoideae</taxon>
        <taxon>Solaneae</taxon>
        <taxon>Solanum</taxon>
        <taxon>Solanum subgen. Lycopersicon</taxon>
    </lineage>
</organism>
<dbReference type="InterPro" id="IPR011009">
    <property type="entry name" value="Kinase-like_dom_sf"/>
</dbReference>
<keyword evidence="3" id="KW-0677">Repeat</keyword>
<dbReference type="PANTHER" id="PTHR45974:SF29">
    <property type="entry name" value="PROTEIN KINASE DOMAIN-CONTAINING PROTEIN"/>
    <property type="match status" value="1"/>
</dbReference>
<feature type="domain" description="Serine-threonine/tyrosine-protein kinase catalytic" evidence="6">
    <location>
        <begin position="134"/>
        <end position="209"/>
    </location>
</feature>
<dbReference type="InterPro" id="IPR032675">
    <property type="entry name" value="LRR_dom_sf"/>
</dbReference>
<dbReference type="Proteomes" id="UP000004994">
    <property type="component" value="Chromosome 4"/>
</dbReference>
<evidence type="ECO:0000256" key="1">
    <source>
        <dbReference type="ARBA" id="ARBA00004370"/>
    </source>
</evidence>
<dbReference type="Gramene" id="Solyc04g015000.2.1">
    <property type="protein sequence ID" value="Solyc04g015000.2.1"/>
    <property type="gene ID" value="Solyc04g015000.2"/>
</dbReference>
<reference evidence="7" key="1">
    <citation type="journal article" date="2012" name="Nature">
        <title>The tomato genome sequence provides insights into fleshy fruit evolution.</title>
        <authorList>
            <consortium name="Tomato Genome Consortium"/>
        </authorList>
    </citation>
    <scope>NUCLEOTIDE SEQUENCE [LARGE SCALE GENOMIC DNA]</scope>
    <source>
        <strain evidence="7">cv. Heinz 1706</strain>
    </source>
</reference>
<evidence type="ECO:0000256" key="5">
    <source>
        <dbReference type="ARBA" id="ARBA00023180"/>
    </source>
</evidence>
<evidence type="ECO:0000259" key="6">
    <source>
        <dbReference type="Pfam" id="PF07714"/>
    </source>
</evidence>
<keyword evidence="2" id="KW-0732">Signal</keyword>
<evidence type="ECO:0000256" key="3">
    <source>
        <dbReference type="ARBA" id="ARBA00022737"/>
    </source>
</evidence>
<dbReference type="GO" id="GO:0004672">
    <property type="term" value="F:protein kinase activity"/>
    <property type="evidence" value="ECO:0007669"/>
    <property type="project" value="InterPro"/>
</dbReference>
<dbReference type="GO" id="GO:0016020">
    <property type="term" value="C:membrane"/>
    <property type="evidence" value="ECO:0007669"/>
    <property type="project" value="UniProtKB-SubCell"/>
</dbReference>
<evidence type="ECO:0000256" key="2">
    <source>
        <dbReference type="ARBA" id="ARBA00022729"/>
    </source>
</evidence>
<protein>
    <recommendedName>
        <fullName evidence="6">Serine-threonine/tyrosine-protein kinase catalytic domain-containing protein</fullName>
    </recommendedName>
</protein>
<dbReference type="PaxDb" id="4081-Solyc04g015000.1.1"/>
<comment type="subcellular location">
    <subcellularLocation>
        <location evidence="1">Membrane</location>
    </subcellularLocation>
</comment>
<reference evidence="7" key="2">
    <citation type="submission" date="2019-01" db="UniProtKB">
        <authorList>
            <consortium name="EnsemblPlants"/>
        </authorList>
    </citation>
    <scope>IDENTIFICATION</scope>
    <source>
        <strain evidence="7">cv. Heinz 1706</strain>
    </source>
</reference>
<keyword evidence="4" id="KW-0472">Membrane</keyword>
<sequence>NASFCSWFGVNCTPKTQRVVALTLPRNFKAQFPHIWPICPSSVLSISTTTASVVASLMDLVGHLPRLRVIDVENNQDVSQNSTKGEVTQDIGGLTSIVQLHLSSNHFSGLCGMCILEIRACMIKYARGLIPTARNVRHKNLVPVITTCSSDYIRAFVLQFMPNGNLENWLYKEDRHLNLHRRVSVMLDAAMAVEYLHHGHNTPIVHCDLILAVRKSMAHHN</sequence>
<dbReference type="Pfam" id="PF07714">
    <property type="entry name" value="PK_Tyr_Ser-Thr"/>
    <property type="match status" value="1"/>
</dbReference>
<proteinExistence type="predicted"/>
<name>A0A3Q7FY00_SOLLC</name>
<dbReference type="EnsemblPlants" id="Solyc04g015000.2.1">
    <property type="protein sequence ID" value="Solyc04g015000.2.1"/>
    <property type="gene ID" value="Solyc04g015000.2"/>
</dbReference>
<dbReference type="Gene3D" id="3.80.10.10">
    <property type="entry name" value="Ribonuclease Inhibitor"/>
    <property type="match status" value="1"/>
</dbReference>
<evidence type="ECO:0000313" key="7">
    <source>
        <dbReference type="EnsemblPlants" id="Solyc04g015000.2.1"/>
    </source>
</evidence>
<dbReference type="AlphaFoldDB" id="A0A3Q7FY00"/>
<evidence type="ECO:0000256" key="4">
    <source>
        <dbReference type="ARBA" id="ARBA00023136"/>
    </source>
</evidence>
<keyword evidence="8" id="KW-1185">Reference proteome</keyword>
<keyword evidence="5" id="KW-0325">Glycoprotein</keyword>
<dbReference type="Gene3D" id="1.10.510.10">
    <property type="entry name" value="Transferase(Phosphotransferase) domain 1"/>
    <property type="match status" value="1"/>
</dbReference>